<dbReference type="Proteomes" id="UP000269945">
    <property type="component" value="Unassembled WGS sequence"/>
</dbReference>
<sequence length="32" mass="3760">MYFISISQICYLFHLAHLLSHYASSLLIIFTL</sequence>
<accession>A0A9X9LT86</accession>
<evidence type="ECO:0000313" key="3">
    <source>
        <dbReference type="Proteomes" id="UP000269945"/>
    </source>
</evidence>
<evidence type="ECO:0000313" key="2">
    <source>
        <dbReference type="EMBL" id="VCW87089.1"/>
    </source>
</evidence>
<keyword evidence="1" id="KW-0472">Membrane</keyword>
<evidence type="ECO:0000256" key="1">
    <source>
        <dbReference type="SAM" id="Phobius"/>
    </source>
</evidence>
<gene>
    <name evidence="2" type="ORF">BN2614_LOCUS2</name>
</gene>
<keyword evidence="1" id="KW-0812">Transmembrane</keyword>
<proteinExistence type="predicted"/>
<keyword evidence="3" id="KW-1185">Reference proteome</keyword>
<feature type="transmembrane region" description="Helical" evidence="1">
    <location>
        <begin position="12"/>
        <end position="30"/>
    </location>
</feature>
<reference evidence="2 3" key="1">
    <citation type="submission" date="2018-10" db="EMBL/GenBank/DDBJ databases">
        <authorList>
            <person name="Ekblom R."/>
            <person name="Jareborg N."/>
        </authorList>
    </citation>
    <scope>NUCLEOTIDE SEQUENCE [LARGE SCALE GENOMIC DNA]</scope>
    <source>
        <tissue evidence="2">Muscle</tissue>
    </source>
</reference>
<protein>
    <submittedName>
        <fullName evidence="2">Uncharacterized protein</fullName>
    </submittedName>
</protein>
<dbReference type="AlphaFoldDB" id="A0A9X9LT86"/>
<comment type="caution">
    <text evidence="2">The sequence shown here is derived from an EMBL/GenBank/DDBJ whole genome shotgun (WGS) entry which is preliminary data.</text>
</comment>
<name>A0A9X9LT86_GULGU</name>
<organism evidence="2 3">
    <name type="scientific">Gulo gulo</name>
    <name type="common">Wolverine</name>
    <name type="synonym">Gluton</name>
    <dbReference type="NCBI Taxonomy" id="48420"/>
    <lineage>
        <taxon>Eukaryota</taxon>
        <taxon>Metazoa</taxon>
        <taxon>Chordata</taxon>
        <taxon>Craniata</taxon>
        <taxon>Vertebrata</taxon>
        <taxon>Euteleostomi</taxon>
        <taxon>Mammalia</taxon>
        <taxon>Eutheria</taxon>
        <taxon>Laurasiatheria</taxon>
        <taxon>Carnivora</taxon>
        <taxon>Caniformia</taxon>
        <taxon>Musteloidea</taxon>
        <taxon>Mustelidae</taxon>
        <taxon>Guloninae</taxon>
        <taxon>Gulo</taxon>
    </lineage>
</organism>
<keyword evidence="1" id="KW-1133">Transmembrane helix</keyword>
<dbReference type="EMBL" id="CYRY02015991">
    <property type="protein sequence ID" value="VCW87089.1"/>
    <property type="molecule type" value="Genomic_DNA"/>
</dbReference>